<comment type="caution">
    <text evidence="3">The sequence shown here is derived from an EMBL/GenBank/DDBJ whole genome shotgun (WGS) entry which is preliminary data.</text>
</comment>
<organism evidence="3 4">
    <name type="scientific">Paramarasmius palmivorus</name>
    <dbReference type="NCBI Taxonomy" id="297713"/>
    <lineage>
        <taxon>Eukaryota</taxon>
        <taxon>Fungi</taxon>
        <taxon>Dikarya</taxon>
        <taxon>Basidiomycota</taxon>
        <taxon>Agaricomycotina</taxon>
        <taxon>Agaricomycetes</taxon>
        <taxon>Agaricomycetidae</taxon>
        <taxon>Agaricales</taxon>
        <taxon>Marasmiineae</taxon>
        <taxon>Marasmiaceae</taxon>
        <taxon>Paramarasmius</taxon>
    </lineage>
</organism>
<dbReference type="Gene3D" id="1.10.245.10">
    <property type="entry name" value="SWIB/MDM2 domain"/>
    <property type="match status" value="1"/>
</dbReference>
<evidence type="ECO:0000313" key="3">
    <source>
        <dbReference type="EMBL" id="KAK7045625.1"/>
    </source>
</evidence>
<evidence type="ECO:0000256" key="1">
    <source>
        <dbReference type="SAM" id="MobiDB-lite"/>
    </source>
</evidence>
<proteinExistence type="predicted"/>
<dbReference type="SMART" id="SM00151">
    <property type="entry name" value="SWIB"/>
    <property type="match status" value="1"/>
</dbReference>
<dbReference type="InterPro" id="IPR036885">
    <property type="entry name" value="SWIB_MDM2_dom_sf"/>
</dbReference>
<evidence type="ECO:0000259" key="2">
    <source>
        <dbReference type="PROSITE" id="PS51925"/>
    </source>
</evidence>
<accession>A0AAW0D3L3</accession>
<gene>
    <name evidence="3" type="ORF">VNI00_007458</name>
</gene>
<dbReference type="PANTHER" id="PTHR13844">
    <property type="entry name" value="SWI/SNF-RELATED MATRIX-ASSOCIATED ACTIN-DEPENDENT REGULATOR OF CHROMATIN SUBFAMILY D"/>
    <property type="match status" value="1"/>
</dbReference>
<dbReference type="InterPro" id="IPR003121">
    <property type="entry name" value="SWIB_MDM2_domain"/>
</dbReference>
<feature type="domain" description="DM2" evidence="2">
    <location>
        <begin position="181"/>
        <end position="258"/>
    </location>
</feature>
<dbReference type="EMBL" id="JAYKXP010000024">
    <property type="protein sequence ID" value="KAK7045625.1"/>
    <property type="molecule type" value="Genomic_DNA"/>
</dbReference>
<dbReference type="PROSITE" id="PS51925">
    <property type="entry name" value="SWIB_MDM2"/>
    <property type="match status" value="1"/>
</dbReference>
<dbReference type="CDD" id="cd10567">
    <property type="entry name" value="SWIB-MDM2_like"/>
    <property type="match status" value="1"/>
</dbReference>
<keyword evidence="4" id="KW-1185">Reference proteome</keyword>
<sequence>MAFDFSQLEPLVHQILSAPGTDLSTISAKRVRRELLSLDSSLTPEFVKENKDDIDAVITRVFGQVSAQKEQEGDDTESRSAEDEDDNEEEQDEEEVPKRKKGWEISDAELARKLSSEINGRSRRSTGKNTSRSSANGTPKKGKSRKSAATVDSDDEESGKEGGKKTKSKRKAASGGAAKGGFAKEYILSAPLASLLQVDKLSRPQVVKQLWNYIKENERQNPQNKREIICDDNLRAVFNADKIDMFKMNKVLGQHLHENGE</sequence>
<feature type="region of interest" description="Disordered" evidence="1">
    <location>
        <begin position="65"/>
        <end position="176"/>
    </location>
</feature>
<feature type="compositionally biased region" description="Polar residues" evidence="1">
    <location>
        <begin position="127"/>
        <end position="137"/>
    </location>
</feature>
<evidence type="ECO:0000313" key="4">
    <source>
        <dbReference type="Proteomes" id="UP001383192"/>
    </source>
</evidence>
<protein>
    <recommendedName>
        <fullName evidence="2">DM2 domain-containing protein</fullName>
    </recommendedName>
</protein>
<feature type="compositionally biased region" description="Acidic residues" evidence="1">
    <location>
        <begin position="82"/>
        <end position="95"/>
    </location>
</feature>
<dbReference type="AlphaFoldDB" id="A0AAW0D3L3"/>
<name>A0AAW0D3L3_9AGAR</name>
<dbReference type="Proteomes" id="UP001383192">
    <property type="component" value="Unassembled WGS sequence"/>
</dbReference>
<dbReference type="InterPro" id="IPR019835">
    <property type="entry name" value="SWIB_domain"/>
</dbReference>
<dbReference type="SUPFAM" id="SSF47592">
    <property type="entry name" value="SWIB/MDM2 domain"/>
    <property type="match status" value="1"/>
</dbReference>
<dbReference type="Pfam" id="PF02201">
    <property type="entry name" value="SWIB"/>
    <property type="match status" value="1"/>
</dbReference>
<reference evidence="3 4" key="1">
    <citation type="submission" date="2024-01" db="EMBL/GenBank/DDBJ databases">
        <title>A draft genome for a cacao thread blight-causing isolate of Paramarasmius palmivorus.</title>
        <authorList>
            <person name="Baruah I.K."/>
            <person name="Bukari Y."/>
            <person name="Amoako-Attah I."/>
            <person name="Meinhardt L.W."/>
            <person name="Bailey B.A."/>
            <person name="Cohen S.P."/>
        </authorList>
    </citation>
    <scope>NUCLEOTIDE SEQUENCE [LARGE SCALE GENOMIC DNA]</scope>
    <source>
        <strain evidence="3 4">GH-12</strain>
    </source>
</reference>